<keyword evidence="4" id="KW-0809">Transit peptide</keyword>
<dbReference type="PANTHER" id="PTHR12655">
    <property type="entry name" value="ACYL-COA THIOESTERASE"/>
    <property type="match status" value="1"/>
</dbReference>
<dbReference type="PROSITE" id="PS51770">
    <property type="entry name" value="HOTDOG_ACOT"/>
    <property type="match status" value="2"/>
</dbReference>
<accession>A0A7R9FRC4</accession>
<dbReference type="InterPro" id="IPR033120">
    <property type="entry name" value="HOTDOG_ACOT"/>
</dbReference>
<evidence type="ECO:0000256" key="1">
    <source>
        <dbReference type="ARBA" id="ARBA00010458"/>
    </source>
</evidence>
<comment type="similarity">
    <text evidence="1">Belongs to the acyl coenzyme A hydrolase family.</text>
</comment>
<dbReference type="Proteomes" id="UP000677054">
    <property type="component" value="Unassembled WGS sequence"/>
</dbReference>
<dbReference type="Gene3D" id="3.10.129.10">
    <property type="entry name" value="Hotdog Thioesterase"/>
    <property type="match status" value="2"/>
</dbReference>
<dbReference type="EMBL" id="LR903605">
    <property type="protein sequence ID" value="CAD7252077.1"/>
    <property type="molecule type" value="Genomic_DNA"/>
</dbReference>
<organism evidence="6">
    <name type="scientific">Darwinula stevensoni</name>
    <dbReference type="NCBI Taxonomy" id="69355"/>
    <lineage>
        <taxon>Eukaryota</taxon>
        <taxon>Metazoa</taxon>
        <taxon>Ecdysozoa</taxon>
        <taxon>Arthropoda</taxon>
        <taxon>Crustacea</taxon>
        <taxon>Oligostraca</taxon>
        <taxon>Ostracoda</taxon>
        <taxon>Podocopa</taxon>
        <taxon>Podocopida</taxon>
        <taxon>Darwinulocopina</taxon>
        <taxon>Darwinuloidea</taxon>
        <taxon>Darwinulidae</taxon>
        <taxon>Darwinula</taxon>
    </lineage>
</organism>
<protein>
    <recommendedName>
        <fullName evidence="5">HotDog ACOT-type domain-containing protein</fullName>
    </recommendedName>
</protein>
<dbReference type="OrthoDB" id="331699at2759"/>
<evidence type="ECO:0000313" key="7">
    <source>
        <dbReference type="Proteomes" id="UP000677054"/>
    </source>
</evidence>
<dbReference type="EMBL" id="CAJPEV010004088">
    <property type="protein sequence ID" value="CAG0901151.1"/>
    <property type="molecule type" value="Genomic_DNA"/>
</dbReference>
<dbReference type="FunFam" id="3.10.129.10:FF:000012">
    <property type="entry name" value="Acyl-coenzyme A thioesterase 9, mitochondrial"/>
    <property type="match status" value="1"/>
</dbReference>
<evidence type="ECO:0000256" key="3">
    <source>
        <dbReference type="ARBA" id="ARBA00022801"/>
    </source>
</evidence>
<dbReference type="GO" id="GO:0006637">
    <property type="term" value="P:acyl-CoA metabolic process"/>
    <property type="evidence" value="ECO:0007669"/>
    <property type="project" value="TreeGrafter"/>
</dbReference>
<dbReference type="SUPFAM" id="SSF54637">
    <property type="entry name" value="Thioesterase/thiol ester dehydrase-isomerase"/>
    <property type="match status" value="2"/>
</dbReference>
<evidence type="ECO:0000256" key="2">
    <source>
        <dbReference type="ARBA" id="ARBA00022737"/>
    </source>
</evidence>
<dbReference type="CDD" id="cd03442">
    <property type="entry name" value="BFIT_BACH"/>
    <property type="match status" value="2"/>
</dbReference>
<keyword evidence="7" id="KW-1185">Reference proteome</keyword>
<dbReference type="GO" id="GO:0047617">
    <property type="term" value="F:fatty acyl-CoA hydrolase activity"/>
    <property type="evidence" value="ECO:0007669"/>
    <property type="project" value="TreeGrafter"/>
</dbReference>
<evidence type="ECO:0000256" key="4">
    <source>
        <dbReference type="ARBA" id="ARBA00022946"/>
    </source>
</evidence>
<dbReference type="AlphaFoldDB" id="A0A7R9FRC4"/>
<proteinExistence type="inferred from homology"/>
<feature type="domain" description="HotDog ACOT-type" evidence="5">
    <location>
        <begin position="275"/>
        <end position="387"/>
    </location>
</feature>
<name>A0A7R9FRC4_9CRUS</name>
<keyword evidence="2" id="KW-0677">Repeat</keyword>
<gene>
    <name evidence="6" type="ORF">DSTB1V02_LOCUS11838</name>
</gene>
<reference evidence="6" key="1">
    <citation type="submission" date="2020-11" db="EMBL/GenBank/DDBJ databases">
        <authorList>
            <person name="Tran Van P."/>
        </authorList>
    </citation>
    <scope>NUCLEOTIDE SEQUENCE</scope>
</reference>
<sequence>MTILKLLHRNLHLVRQVHAQSREYLTMEEMLKKIPKFLVPVTEKVVLDPSQVPRSQEALPKRSMRDSFCEVIVPFGSNPDLHKRYLSPIGWVRIGRLLEDMDIFAVWVGLHHLLDMKAIKTRPLPYNLVTALVDQIRFVHGRISPDRDLRLSGHVSYVGKSSLEVSLALHQFGEKPHPWNLITHAWFVMVLRDAVLDRAVPANPLKPASDLELKLYNQGKNNALRRMTDTEESLLRKPPTEQEHFIIHDLFLRTLNPEKHTFQSRVRPPGYIWMEDAKLKKVVICHLEDRNQMGKIFSGFIMRQAFELAWSNAYVVCRQAPTIEFIDNIWFRRPVEVGSLLYMASQVVFTEGHRMQVRVCAQVVDPESGKQEETNTFYFTFVVSKEVDQMLPRAYHESMLYLEGRRHFVSRSDRQEEEYCGLDVP</sequence>
<dbReference type="InterPro" id="IPR029069">
    <property type="entry name" value="HotDog_dom_sf"/>
</dbReference>
<evidence type="ECO:0000259" key="5">
    <source>
        <dbReference type="PROSITE" id="PS51770"/>
    </source>
</evidence>
<keyword evidence="3" id="KW-0378">Hydrolase</keyword>
<evidence type="ECO:0000313" key="6">
    <source>
        <dbReference type="EMBL" id="CAD7252077.1"/>
    </source>
</evidence>
<dbReference type="GO" id="GO:0005739">
    <property type="term" value="C:mitochondrion"/>
    <property type="evidence" value="ECO:0007669"/>
    <property type="project" value="TreeGrafter"/>
</dbReference>
<feature type="domain" description="HotDog ACOT-type" evidence="5">
    <location>
        <begin position="62"/>
        <end position="195"/>
    </location>
</feature>
<dbReference type="PANTHER" id="PTHR12655:SF0">
    <property type="entry name" value="ACYL-COENZYME A THIOESTERASE 9, MITOCHONDRIAL"/>
    <property type="match status" value="1"/>
</dbReference>